<comment type="caution">
    <text evidence="1">The sequence shown here is derived from an EMBL/GenBank/DDBJ whole genome shotgun (WGS) entry which is preliminary data.</text>
</comment>
<evidence type="ECO:0000313" key="2">
    <source>
        <dbReference type="Proteomes" id="UP000835052"/>
    </source>
</evidence>
<sequence>MSVKRRKSAVSMNPDFVPEFGGCSHVTFSSSMDYLSIHDDDTSIASSDKTLERGFSRSARKRFPFGVVD</sequence>
<gene>
    <name evidence="1" type="ORF">CAUJ_LOCUS8052</name>
</gene>
<organism evidence="1 2">
    <name type="scientific">Caenorhabditis auriculariae</name>
    <dbReference type="NCBI Taxonomy" id="2777116"/>
    <lineage>
        <taxon>Eukaryota</taxon>
        <taxon>Metazoa</taxon>
        <taxon>Ecdysozoa</taxon>
        <taxon>Nematoda</taxon>
        <taxon>Chromadorea</taxon>
        <taxon>Rhabditida</taxon>
        <taxon>Rhabditina</taxon>
        <taxon>Rhabditomorpha</taxon>
        <taxon>Rhabditoidea</taxon>
        <taxon>Rhabditidae</taxon>
        <taxon>Peloderinae</taxon>
        <taxon>Caenorhabditis</taxon>
    </lineage>
</organism>
<reference evidence="1" key="1">
    <citation type="submission" date="2020-10" db="EMBL/GenBank/DDBJ databases">
        <authorList>
            <person name="Kikuchi T."/>
        </authorList>
    </citation>
    <scope>NUCLEOTIDE SEQUENCE</scope>
    <source>
        <strain evidence="1">NKZ352</strain>
    </source>
</reference>
<protein>
    <submittedName>
        <fullName evidence="1">Uncharacterized protein</fullName>
    </submittedName>
</protein>
<proteinExistence type="predicted"/>
<dbReference type="EMBL" id="CAJGYM010000026">
    <property type="protein sequence ID" value="CAD6192133.1"/>
    <property type="molecule type" value="Genomic_DNA"/>
</dbReference>
<evidence type="ECO:0000313" key="1">
    <source>
        <dbReference type="EMBL" id="CAD6192133.1"/>
    </source>
</evidence>
<accession>A0A8S1H8G6</accession>
<keyword evidence="2" id="KW-1185">Reference proteome</keyword>
<dbReference type="Proteomes" id="UP000835052">
    <property type="component" value="Unassembled WGS sequence"/>
</dbReference>
<dbReference type="OrthoDB" id="5857003at2759"/>
<name>A0A8S1H8G6_9PELO</name>
<dbReference type="AlphaFoldDB" id="A0A8S1H8G6"/>